<accession>D1BWK7</accession>
<gene>
    <name evidence="2" type="ordered locus">Xcel_0550</name>
</gene>
<dbReference type="EMBL" id="CP001821">
    <property type="protein sequence ID" value="ACZ29589.1"/>
    <property type="molecule type" value="Genomic_DNA"/>
</dbReference>
<keyword evidence="1" id="KW-0812">Transmembrane</keyword>
<keyword evidence="1" id="KW-0472">Membrane</keyword>
<evidence type="ECO:0000256" key="1">
    <source>
        <dbReference type="SAM" id="Phobius"/>
    </source>
</evidence>
<feature type="transmembrane region" description="Helical" evidence="1">
    <location>
        <begin position="40"/>
        <end position="63"/>
    </location>
</feature>
<proteinExistence type="predicted"/>
<dbReference type="Proteomes" id="UP000002255">
    <property type="component" value="Chromosome"/>
</dbReference>
<name>D1BWK7_XYLCX</name>
<keyword evidence="3" id="KW-1185">Reference proteome</keyword>
<dbReference type="HOGENOM" id="CLU_2687000_0_0_11"/>
<reference evidence="2 3" key="2">
    <citation type="journal article" date="2010" name="Stand. Genomic Sci.">
        <title>Complete genome sequence of Xylanimonas cellulosilytica type strain (XIL07).</title>
        <authorList>
            <person name="Foster B."/>
            <person name="Pukall R."/>
            <person name="Abt B."/>
            <person name="Nolan M."/>
            <person name="Glavina Del Rio T."/>
            <person name="Chen F."/>
            <person name="Lucas S."/>
            <person name="Tice H."/>
            <person name="Pitluck S."/>
            <person name="Cheng J.-F."/>
            <person name="Chertkov O."/>
            <person name="Brettin T."/>
            <person name="Han C."/>
            <person name="Detter J.C."/>
            <person name="Bruce D."/>
            <person name="Goodwin L."/>
            <person name="Ivanova N."/>
            <person name="Mavromatis K."/>
            <person name="Pati A."/>
            <person name="Mikhailova N."/>
            <person name="Chen A."/>
            <person name="Palaniappan K."/>
            <person name="Land M."/>
            <person name="Hauser L."/>
            <person name="Chang Y.-J."/>
            <person name="Jeffries C.D."/>
            <person name="Chain P."/>
            <person name="Rohde M."/>
            <person name="Goeker M."/>
            <person name="Bristow J."/>
            <person name="Eisen J.A."/>
            <person name="Markowitz V."/>
            <person name="Hugenholtz P."/>
            <person name="Kyrpides N.C."/>
            <person name="Klenk H.-P."/>
            <person name="Lapidus A."/>
        </authorList>
    </citation>
    <scope>NUCLEOTIDE SEQUENCE [LARGE SCALE GENOMIC DNA]</scope>
    <source>
        <strain evidence="3">DSM 15894 / CECT 5975 / LMG 20990 / XIL07</strain>
    </source>
</reference>
<protein>
    <submittedName>
        <fullName evidence="2">Uncharacterized protein</fullName>
    </submittedName>
</protein>
<keyword evidence="1" id="KW-1133">Transmembrane helix</keyword>
<dbReference type="RefSeq" id="WP_012877333.1">
    <property type="nucleotide sequence ID" value="NC_013530.1"/>
</dbReference>
<dbReference type="AlphaFoldDB" id="D1BWK7"/>
<dbReference type="STRING" id="446471.Xcel_0550"/>
<evidence type="ECO:0000313" key="2">
    <source>
        <dbReference type="EMBL" id="ACZ29589.1"/>
    </source>
</evidence>
<feature type="transmembrane region" description="Helical" evidence="1">
    <location>
        <begin position="6"/>
        <end position="28"/>
    </location>
</feature>
<evidence type="ECO:0000313" key="3">
    <source>
        <dbReference type="Proteomes" id="UP000002255"/>
    </source>
</evidence>
<dbReference type="KEGG" id="xce:Xcel_0550"/>
<reference evidence="3" key="1">
    <citation type="submission" date="2009-11" db="EMBL/GenBank/DDBJ databases">
        <title>The complete chromosome of Xylanimonas cellulosilytica DSM 15894.</title>
        <authorList>
            <consortium name="US DOE Joint Genome Institute (JGI-PGF)"/>
            <person name="Lucas S."/>
            <person name="Copeland A."/>
            <person name="Lapidus A."/>
            <person name="Glavina del Rio T."/>
            <person name="Dalin E."/>
            <person name="Tice H."/>
            <person name="Bruce D."/>
            <person name="Goodwin L."/>
            <person name="Pitluck S."/>
            <person name="Kyrpides N."/>
            <person name="Mavromatis K."/>
            <person name="Ivanova N."/>
            <person name="Mikhailova N."/>
            <person name="Foster B."/>
            <person name="Clum A."/>
            <person name="Brettin T."/>
            <person name="Detter J.C."/>
            <person name="Han C."/>
            <person name="Larimer F."/>
            <person name="Land M."/>
            <person name="Hauser L."/>
            <person name="Markowitz V."/>
            <person name="Cheng J.F."/>
            <person name="Hugenholtz P."/>
            <person name="Woyke T."/>
            <person name="Wu D."/>
            <person name="Gehrich-Schroeter G."/>
            <person name="Schneider S."/>
            <person name="Pukall S.R."/>
            <person name="Klenk H.P."/>
            <person name="Eisen J.A."/>
        </authorList>
    </citation>
    <scope>NUCLEOTIDE SEQUENCE [LARGE SCALE GENOMIC DNA]</scope>
    <source>
        <strain evidence="3">DSM 15894 / CECT 5975 / LMG 20990 / XIL07</strain>
    </source>
</reference>
<organism evidence="2 3">
    <name type="scientific">Xylanimonas cellulosilytica (strain DSM 15894 / JCM 12276 / CECT 5975 / KCTC 9989 / LMG 20990 / NBRC 107835 / XIL07)</name>
    <dbReference type="NCBI Taxonomy" id="446471"/>
    <lineage>
        <taxon>Bacteria</taxon>
        <taxon>Bacillati</taxon>
        <taxon>Actinomycetota</taxon>
        <taxon>Actinomycetes</taxon>
        <taxon>Micrococcales</taxon>
        <taxon>Promicromonosporaceae</taxon>
        <taxon>Xylanimonas</taxon>
    </lineage>
</organism>
<sequence>MSAALGLYTSVSVFWLILFGVLSWLAGATDPRDARRLARIALAAPGWPVGVVWGVFCGLRALVRSAYGDRAGRS</sequence>